<proteinExistence type="predicted"/>
<accession>A0A812JXX5</accession>
<dbReference type="OrthoDB" id="419589at2759"/>
<reference evidence="1" key="1">
    <citation type="submission" date="2021-02" db="EMBL/GenBank/DDBJ databases">
        <authorList>
            <person name="Dougan E. K."/>
            <person name="Rhodes N."/>
            <person name="Thang M."/>
            <person name="Chan C."/>
        </authorList>
    </citation>
    <scope>NUCLEOTIDE SEQUENCE</scope>
</reference>
<organism evidence="1 2">
    <name type="scientific">Symbiodinium pilosum</name>
    <name type="common">Dinoflagellate</name>
    <dbReference type="NCBI Taxonomy" id="2952"/>
    <lineage>
        <taxon>Eukaryota</taxon>
        <taxon>Sar</taxon>
        <taxon>Alveolata</taxon>
        <taxon>Dinophyceae</taxon>
        <taxon>Suessiales</taxon>
        <taxon>Symbiodiniaceae</taxon>
        <taxon>Symbiodinium</taxon>
    </lineage>
</organism>
<dbReference type="EMBL" id="CAJNIZ010003051">
    <property type="protein sequence ID" value="CAE7218019.1"/>
    <property type="molecule type" value="Genomic_DNA"/>
</dbReference>
<evidence type="ECO:0000313" key="1">
    <source>
        <dbReference type="EMBL" id="CAE7218019.1"/>
    </source>
</evidence>
<name>A0A812JXX5_SYMPI</name>
<gene>
    <name evidence="1" type="primary">warA</name>
    <name evidence="1" type="ORF">SPIL2461_LOCUS2728</name>
</gene>
<keyword evidence="2" id="KW-1185">Reference proteome</keyword>
<dbReference type="AlphaFoldDB" id="A0A812JXX5"/>
<sequence>MDGAPKHHQELKDAGLAVTQHLKYLYHAFVSHQWLSSAHPDPEGLQMRVLREALRNIISAFTTAERNQIKEAYIWLDWFSVPQVVGGPRDEDEVCILRRMQLMCIRSIPSYVESSEMFVALVPPLQNKSTGVVCDFRSWCRTEMWCKLLAPDSGMPIVVIGGADKAEFVGSTSWVQALVHEGDFAVESDRRICSKVVQAALDQKLRRLARDKHHGNLFRYFAARYEDFVGIPATQRSMECFLVRFGFPSLGSALRQKSGMGAVACAALSGDTAMLGRLVDMRASLETKLPELWEVALPIKATPLIMTLTGGERCTEALVELLKLRADPNSCDGNGGAALCYCTTPRAVDLLVEYRADVNLRKAPTMMSPISGLCARGASPETVAKLLEWRADVNLSDGGLGQTAIVYLTIFFSGNLRGLEVAELLLQASAEVNKVSAIGCAVRVIEYSSRTLTFFKKELPLLLSWFAEGGTTALGAACFFGSTETPPKSSDGCKM</sequence>
<dbReference type="Gene3D" id="1.25.40.20">
    <property type="entry name" value="Ankyrin repeat-containing domain"/>
    <property type="match status" value="1"/>
</dbReference>
<evidence type="ECO:0000313" key="2">
    <source>
        <dbReference type="Proteomes" id="UP000649617"/>
    </source>
</evidence>
<protein>
    <submittedName>
        <fullName evidence="1">WarA protein</fullName>
    </submittedName>
</protein>
<comment type="caution">
    <text evidence="1">The sequence shown here is derived from an EMBL/GenBank/DDBJ whole genome shotgun (WGS) entry which is preliminary data.</text>
</comment>
<dbReference type="InterPro" id="IPR036770">
    <property type="entry name" value="Ankyrin_rpt-contain_sf"/>
</dbReference>
<dbReference type="Proteomes" id="UP000649617">
    <property type="component" value="Unassembled WGS sequence"/>
</dbReference>
<dbReference type="SUPFAM" id="SSF48403">
    <property type="entry name" value="Ankyrin repeat"/>
    <property type="match status" value="1"/>
</dbReference>